<dbReference type="FunFam" id="3.30.70.980:FF:000002">
    <property type="entry name" value="Probable transcriptional regulatory protein YebC"/>
    <property type="match status" value="1"/>
</dbReference>
<dbReference type="PANTHER" id="PTHR12532">
    <property type="entry name" value="TRANSLATIONAL ACTIVATOR OF CYTOCHROME C OXIDASE 1"/>
    <property type="match status" value="1"/>
</dbReference>
<dbReference type="SUPFAM" id="SSF75625">
    <property type="entry name" value="YebC-like"/>
    <property type="match status" value="1"/>
</dbReference>
<dbReference type="InterPro" id="IPR029072">
    <property type="entry name" value="YebC-like"/>
</dbReference>
<comment type="similarity">
    <text evidence="1 6">Belongs to the TACO1 family.</text>
</comment>
<dbReference type="GO" id="GO:0003677">
    <property type="term" value="F:DNA binding"/>
    <property type="evidence" value="ECO:0007669"/>
    <property type="project" value="UniProtKB-UniRule"/>
</dbReference>
<dbReference type="NCBIfam" id="TIGR01033">
    <property type="entry name" value="YebC/PmpR family DNA-binding transcriptional regulator"/>
    <property type="match status" value="1"/>
</dbReference>
<dbReference type="NCBIfam" id="NF009044">
    <property type="entry name" value="PRK12378.1"/>
    <property type="match status" value="1"/>
</dbReference>
<keyword evidence="2 6" id="KW-0963">Cytoplasm</keyword>
<evidence type="ECO:0000313" key="9">
    <source>
        <dbReference type="EMBL" id="SDN47253.1"/>
    </source>
</evidence>
<dbReference type="InterPro" id="IPR002876">
    <property type="entry name" value="Transcrip_reg_TACO1-like"/>
</dbReference>
<dbReference type="Gene3D" id="3.30.70.980">
    <property type="match status" value="2"/>
</dbReference>
<evidence type="ECO:0000259" key="8">
    <source>
        <dbReference type="Pfam" id="PF20772"/>
    </source>
</evidence>
<dbReference type="Pfam" id="PF20772">
    <property type="entry name" value="TACO1_YebC_N"/>
    <property type="match status" value="1"/>
</dbReference>
<dbReference type="HAMAP" id="MF_00693">
    <property type="entry name" value="Transcrip_reg_TACO1"/>
    <property type="match status" value="1"/>
</dbReference>
<evidence type="ECO:0000256" key="2">
    <source>
        <dbReference type="ARBA" id="ARBA00022490"/>
    </source>
</evidence>
<dbReference type="RefSeq" id="WP_092640662.1">
    <property type="nucleotide sequence ID" value="NZ_FNID01000020.1"/>
</dbReference>
<organism evidence="9 10">
    <name type="scientific">Acetanaerobacterium elongatum</name>
    <dbReference type="NCBI Taxonomy" id="258515"/>
    <lineage>
        <taxon>Bacteria</taxon>
        <taxon>Bacillati</taxon>
        <taxon>Bacillota</taxon>
        <taxon>Clostridia</taxon>
        <taxon>Eubacteriales</taxon>
        <taxon>Oscillospiraceae</taxon>
        <taxon>Acetanaerobacterium</taxon>
    </lineage>
</organism>
<protein>
    <recommendedName>
        <fullName evidence="6">Probable transcriptional regulatory protein SAMN05192585_12016</fullName>
    </recommendedName>
</protein>
<evidence type="ECO:0000256" key="1">
    <source>
        <dbReference type="ARBA" id="ARBA00008724"/>
    </source>
</evidence>
<accession>A0A1H0BP15</accession>
<evidence type="ECO:0000256" key="6">
    <source>
        <dbReference type="HAMAP-Rule" id="MF_00693"/>
    </source>
</evidence>
<dbReference type="GO" id="GO:0005829">
    <property type="term" value="C:cytosol"/>
    <property type="evidence" value="ECO:0007669"/>
    <property type="project" value="TreeGrafter"/>
</dbReference>
<evidence type="ECO:0000259" key="7">
    <source>
        <dbReference type="Pfam" id="PF01709"/>
    </source>
</evidence>
<dbReference type="Proteomes" id="UP000199182">
    <property type="component" value="Unassembled WGS sequence"/>
</dbReference>
<feature type="domain" description="TACO1/YebC-like N-terminal" evidence="8">
    <location>
        <begin position="5"/>
        <end position="75"/>
    </location>
</feature>
<proteinExistence type="inferred from homology"/>
<dbReference type="NCBIfam" id="NF001030">
    <property type="entry name" value="PRK00110.1"/>
    <property type="match status" value="1"/>
</dbReference>
<dbReference type="GO" id="GO:0006355">
    <property type="term" value="P:regulation of DNA-templated transcription"/>
    <property type="evidence" value="ECO:0007669"/>
    <property type="project" value="UniProtKB-UniRule"/>
</dbReference>
<reference evidence="9 10" key="1">
    <citation type="submission" date="2016-10" db="EMBL/GenBank/DDBJ databases">
        <authorList>
            <person name="de Groot N.N."/>
        </authorList>
    </citation>
    <scope>NUCLEOTIDE SEQUENCE [LARGE SCALE GENOMIC DNA]</scope>
    <source>
        <strain evidence="9 10">CGMCC 1.5012</strain>
    </source>
</reference>
<evidence type="ECO:0000256" key="5">
    <source>
        <dbReference type="ARBA" id="ARBA00023163"/>
    </source>
</evidence>
<comment type="subcellular location">
    <subcellularLocation>
        <location evidence="6">Cytoplasm</location>
    </subcellularLocation>
</comment>
<dbReference type="OrthoDB" id="9781053at2"/>
<keyword evidence="10" id="KW-1185">Reference proteome</keyword>
<dbReference type="InterPro" id="IPR048300">
    <property type="entry name" value="TACO1_YebC-like_2nd/3rd_dom"/>
</dbReference>
<dbReference type="STRING" id="258515.SAMN05192585_12016"/>
<name>A0A1H0BP15_9FIRM</name>
<keyword evidence="4 6" id="KW-0238">DNA-binding</keyword>
<evidence type="ECO:0000256" key="4">
    <source>
        <dbReference type="ARBA" id="ARBA00023125"/>
    </source>
</evidence>
<dbReference type="InterPro" id="IPR026564">
    <property type="entry name" value="Transcrip_reg_TACO1-like_dom3"/>
</dbReference>
<evidence type="ECO:0000313" key="10">
    <source>
        <dbReference type="Proteomes" id="UP000199182"/>
    </source>
</evidence>
<feature type="domain" description="TACO1/YebC-like second and third" evidence="7">
    <location>
        <begin position="82"/>
        <end position="238"/>
    </location>
</feature>
<dbReference type="InterPro" id="IPR017856">
    <property type="entry name" value="Integrase-like_N"/>
</dbReference>
<dbReference type="InterPro" id="IPR049083">
    <property type="entry name" value="TACO1_YebC_N"/>
</dbReference>
<dbReference type="PANTHER" id="PTHR12532:SF6">
    <property type="entry name" value="TRANSCRIPTIONAL REGULATORY PROTEIN YEBC-RELATED"/>
    <property type="match status" value="1"/>
</dbReference>
<dbReference type="EMBL" id="FNID01000020">
    <property type="protein sequence ID" value="SDN47253.1"/>
    <property type="molecule type" value="Genomic_DNA"/>
</dbReference>
<dbReference type="AlphaFoldDB" id="A0A1H0BP15"/>
<evidence type="ECO:0000256" key="3">
    <source>
        <dbReference type="ARBA" id="ARBA00023015"/>
    </source>
</evidence>
<keyword evidence="3 6" id="KW-0805">Transcription regulation</keyword>
<keyword evidence="5 6" id="KW-0804">Transcription</keyword>
<gene>
    <name evidence="9" type="ORF">SAMN05192585_12016</name>
</gene>
<dbReference type="Gene3D" id="1.10.10.200">
    <property type="match status" value="1"/>
</dbReference>
<dbReference type="FunFam" id="1.10.10.200:FF:000002">
    <property type="entry name" value="Probable transcriptional regulatory protein CLM62_37755"/>
    <property type="match status" value="1"/>
</dbReference>
<dbReference type="Pfam" id="PF01709">
    <property type="entry name" value="Transcrip_reg"/>
    <property type="match status" value="1"/>
</dbReference>
<sequence length="249" mass="28192">MSGHSKWNNIKRKKEKTDAQKAKIFTKIGREIAVCVRESGGDPSVNGKLRDLIAKAKSNNVPNDNIDRIIKKAMGGDDKNQYESLFYEGYGPCGVAVIVETLTENRNRTAGDLRHYFDKFGGNLGTTGCVSFMFSQKGVIVIESEGLNEDKLMEDGMEAGAEDFSFEEDVVEIYTDPNALHDVREALEKKKYSFISAEVEFLPQTYARIEDADTAQKMSRLLEHLEDNDDVQNVWHNWENEDDFSEDEE</sequence>